<comment type="caution">
    <text evidence="1">The sequence shown here is derived from an EMBL/GenBank/DDBJ whole genome shotgun (WGS) entry which is preliminary data.</text>
</comment>
<accession>A0ABR4D540</accession>
<gene>
    <name evidence="1" type="ORF">VTJ83DRAFT_6255</name>
</gene>
<dbReference type="EMBL" id="JAZGUE010000006">
    <property type="protein sequence ID" value="KAL2265155.1"/>
    <property type="molecule type" value="Genomic_DNA"/>
</dbReference>
<evidence type="ECO:0008006" key="3">
    <source>
        <dbReference type="Google" id="ProtNLM"/>
    </source>
</evidence>
<proteinExistence type="predicted"/>
<organism evidence="1 2">
    <name type="scientific">Remersonia thermophila</name>
    <dbReference type="NCBI Taxonomy" id="72144"/>
    <lineage>
        <taxon>Eukaryota</taxon>
        <taxon>Fungi</taxon>
        <taxon>Dikarya</taxon>
        <taxon>Ascomycota</taxon>
        <taxon>Pezizomycotina</taxon>
        <taxon>Sordariomycetes</taxon>
        <taxon>Sordariomycetidae</taxon>
        <taxon>Sordariales</taxon>
        <taxon>Sordariales incertae sedis</taxon>
        <taxon>Remersonia</taxon>
    </lineage>
</organism>
<reference evidence="1 2" key="1">
    <citation type="journal article" date="2024" name="Commun. Biol.">
        <title>Comparative genomic analysis of thermophilic fungi reveals convergent evolutionary adaptations and gene losses.</title>
        <authorList>
            <person name="Steindorff A.S."/>
            <person name="Aguilar-Pontes M.V."/>
            <person name="Robinson A.J."/>
            <person name="Andreopoulos B."/>
            <person name="LaButti K."/>
            <person name="Kuo A."/>
            <person name="Mondo S."/>
            <person name="Riley R."/>
            <person name="Otillar R."/>
            <person name="Haridas S."/>
            <person name="Lipzen A."/>
            <person name="Grimwood J."/>
            <person name="Schmutz J."/>
            <person name="Clum A."/>
            <person name="Reid I.D."/>
            <person name="Moisan M.C."/>
            <person name="Butler G."/>
            <person name="Nguyen T.T.M."/>
            <person name="Dewar K."/>
            <person name="Conant G."/>
            <person name="Drula E."/>
            <person name="Henrissat B."/>
            <person name="Hansel C."/>
            <person name="Singer S."/>
            <person name="Hutchinson M.I."/>
            <person name="de Vries R.P."/>
            <person name="Natvig D.O."/>
            <person name="Powell A.J."/>
            <person name="Tsang A."/>
            <person name="Grigoriev I.V."/>
        </authorList>
    </citation>
    <scope>NUCLEOTIDE SEQUENCE [LARGE SCALE GENOMIC DNA]</scope>
    <source>
        <strain evidence="1 2">ATCC 22073</strain>
    </source>
</reference>
<dbReference type="GeneID" id="98127590"/>
<evidence type="ECO:0000313" key="2">
    <source>
        <dbReference type="Proteomes" id="UP001600064"/>
    </source>
</evidence>
<sequence length="396" mass="43259">MKASSSSLSSPPRAAAAGSVPHLPSEILLMIMEHLPASFFQQDIRRLAISRRWFNLAVPIFYSRIEFTPRVISRLVHLKPAALEKARARLRKALRCANIVLNANTTAGEHGRRPAVAAGGGDDPMTALLAAPQAAAAADAACWNTASNLVRLALLLRELPALAAVRFTAGWSNPAWLADPLRPDYLGLASLDPYLGRLPHVTSLDLDLRGTNVVDDKGEPVHLCSYVRPLLARLRALRLRARSLCPVALAPPDADGPGGGGGGEPSPLYLGRVSEHNPKLNVMRRCFDWPRWWTMSAQDVRKAMRSLASRMPEPRRAELVHLAPSGEVHVWDATTDACVRDRSEPVSEVPGWCGMDPKQPCFYEDEDENFVEWSGDVAVLPTPEESDGELESGLMM</sequence>
<dbReference type="Proteomes" id="UP001600064">
    <property type="component" value="Unassembled WGS sequence"/>
</dbReference>
<keyword evidence="2" id="KW-1185">Reference proteome</keyword>
<evidence type="ECO:0000313" key="1">
    <source>
        <dbReference type="EMBL" id="KAL2265155.1"/>
    </source>
</evidence>
<dbReference type="RefSeq" id="XP_070863882.1">
    <property type="nucleotide sequence ID" value="XM_071012946.1"/>
</dbReference>
<name>A0ABR4D540_9PEZI</name>
<protein>
    <recommendedName>
        <fullName evidence="3">F-box domain-containing protein</fullName>
    </recommendedName>
</protein>